<dbReference type="Proteomes" id="UP001341840">
    <property type="component" value="Unassembled WGS sequence"/>
</dbReference>
<evidence type="ECO:0000256" key="3">
    <source>
        <dbReference type="ARBA" id="ARBA00022771"/>
    </source>
</evidence>
<dbReference type="PROSITE" id="PS00028">
    <property type="entry name" value="ZINC_FINGER_C2H2_1"/>
    <property type="match status" value="1"/>
</dbReference>
<dbReference type="Pfam" id="PF22992">
    <property type="entry name" value="C2CH-4th_BIRD-IDD"/>
    <property type="match status" value="1"/>
</dbReference>
<evidence type="ECO:0000256" key="2">
    <source>
        <dbReference type="ARBA" id="ARBA00022737"/>
    </source>
</evidence>
<feature type="region of interest" description="Disordered" evidence="8">
    <location>
        <begin position="1"/>
        <end position="99"/>
    </location>
</feature>
<dbReference type="SUPFAM" id="SSF57667">
    <property type="entry name" value="beta-beta-alpha zinc fingers"/>
    <property type="match status" value="1"/>
</dbReference>
<feature type="compositionally biased region" description="Polar residues" evidence="8">
    <location>
        <begin position="1"/>
        <end position="20"/>
    </location>
</feature>
<evidence type="ECO:0000256" key="5">
    <source>
        <dbReference type="ARBA" id="ARBA00023015"/>
    </source>
</evidence>
<dbReference type="Pfam" id="PF00096">
    <property type="entry name" value="zf-C2H2"/>
    <property type="match status" value="1"/>
</dbReference>
<evidence type="ECO:0000256" key="6">
    <source>
        <dbReference type="ARBA" id="ARBA00023163"/>
    </source>
</evidence>
<dbReference type="Gene3D" id="3.30.160.60">
    <property type="entry name" value="Classic Zinc Finger"/>
    <property type="match status" value="2"/>
</dbReference>
<organism evidence="10 11">
    <name type="scientific">Stylosanthes scabra</name>
    <dbReference type="NCBI Taxonomy" id="79078"/>
    <lineage>
        <taxon>Eukaryota</taxon>
        <taxon>Viridiplantae</taxon>
        <taxon>Streptophyta</taxon>
        <taxon>Embryophyta</taxon>
        <taxon>Tracheophyta</taxon>
        <taxon>Spermatophyta</taxon>
        <taxon>Magnoliopsida</taxon>
        <taxon>eudicotyledons</taxon>
        <taxon>Gunneridae</taxon>
        <taxon>Pentapetalae</taxon>
        <taxon>rosids</taxon>
        <taxon>fabids</taxon>
        <taxon>Fabales</taxon>
        <taxon>Fabaceae</taxon>
        <taxon>Papilionoideae</taxon>
        <taxon>50 kb inversion clade</taxon>
        <taxon>dalbergioids sensu lato</taxon>
        <taxon>Dalbergieae</taxon>
        <taxon>Pterocarpus clade</taxon>
        <taxon>Stylosanthes</taxon>
    </lineage>
</organism>
<dbReference type="InterPro" id="IPR055186">
    <property type="entry name" value="C2H2-2nd_BIRD-IDD"/>
</dbReference>
<evidence type="ECO:0000256" key="8">
    <source>
        <dbReference type="SAM" id="MobiDB-lite"/>
    </source>
</evidence>
<dbReference type="InterPro" id="IPR013087">
    <property type="entry name" value="Znf_C2H2_type"/>
</dbReference>
<evidence type="ECO:0000313" key="10">
    <source>
        <dbReference type="EMBL" id="MED6139345.1"/>
    </source>
</evidence>
<evidence type="ECO:0000256" key="7">
    <source>
        <dbReference type="PROSITE-ProRule" id="PRU00042"/>
    </source>
</evidence>
<dbReference type="SMART" id="SM00355">
    <property type="entry name" value="ZnF_C2H2"/>
    <property type="match status" value="3"/>
</dbReference>
<keyword evidence="2" id="KW-0677">Repeat</keyword>
<keyword evidence="1" id="KW-0479">Metal-binding</keyword>
<keyword evidence="3 7" id="KW-0863">Zinc-finger</keyword>
<dbReference type="PROSITE" id="PS50157">
    <property type="entry name" value="ZINC_FINGER_C2H2_2"/>
    <property type="match status" value="1"/>
</dbReference>
<dbReference type="InterPro" id="IPR036236">
    <property type="entry name" value="Znf_C2H2_sf"/>
</dbReference>
<proteinExistence type="predicted"/>
<keyword evidence="5" id="KW-0805">Transcription regulation</keyword>
<evidence type="ECO:0000256" key="1">
    <source>
        <dbReference type="ARBA" id="ARBA00022723"/>
    </source>
</evidence>
<reference evidence="10 11" key="1">
    <citation type="journal article" date="2023" name="Plants (Basel)">
        <title>Bridging the Gap: Combining Genomics and Transcriptomics Approaches to Understand Stylosanthes scabra, an Orphan Legume from the Brazilian Caatinga.</title>
        <authorList>
            <person name="Ferreira-Neto J.R.C."/>
            <person name="da Silva M.D."/>
            <person name="Binneck E."/>
            <person name="de Melo N.F."/>
            <person name="da Silva R.H."/>
            <person name="de Melo A.L.T.M."/>
            <person name="Pandolfi V."/>
            <person name="Bustamante F.O."/>
            <person name="Brasileiro-Vidal A.C."/>
            <person name="Benko-Iseppon A.M."/>
        </authorList>
    </citation>
    <scope>NUCLEOTIDE SEQUENCE [LARGE SCALE GENOMIC DNA]</scope>
    <source>
        <tissue evidence="10">Leaves</tissue>
    </source>
</reference>
<protein>
    <recommendedName>
        <fullName evidence="9">C2H2-type domain-containing protein</fullName>
    </recommendedName>
</protein>
<evidence type="ECO:0000256" key="4">
    <source>
        <dbReference type="ARBA" id="ARBA00022833"/>
    </source>
</evidence>
<evidence type="ECO:0000259" key="9">
    <source>
        <dbReference type="PROSITE" id="PS50157"/>
    </source>
</evidence>
<feature type="compositionally biased region" description="Low complexity" evidence="8">
    <location>
        <begin position="54"/>
        <end position="77"/>
    </location>
</feature>
<dbReference type="InterPro" id="IPR031140">
    <property type="entry name" value="IDD1-16"/>
</dbReference>
<sequence length="524" mass="56146">MSNITSCDSGSFSTDNNTNSREGDASLLLLNNNNNKQQSESEIRGAGGGGNFHSPNSNSSTITNNNSSSNASNANSQPQPPPPPPKKKRSLPGNPDPSAEVIALSPNTLVTTNRFICEICNKGFQRDQNLQLHRRGHNLPWKLKQRSSSEVRKRVYVCPEPSCVHHNPSRALGDLTGIKKHFSRKHGDKKWKCDKCNKKYAVHSDWKAHSKICGTKEYKCDCGTVFSRRDSFITHRAFCDALADENNKAMNNEGGGVGHFPKIGSNLLQPLIPNLVASLPITRNNNNNNSSNPQIIAASEFKQQPPSFPHHELMPMPMPMPEQKPFINNNLINPSSLPSLQLNSPHSSLNMFDDENGGVHLAAGLPHMSATALLQKAAQIGATTVSNNNNTTTSMAPPSFASSNNGIIMEHFMHNAQHDNNNNFSVVNNNGSVGMNGVEMFNAILDQSKALAKIIDQNNRSSGFSIPPVMSGRSISSTINIGGAKGTEDVMTLDFLGIGGGGGGGVGNGGDGGAHGYFGIGPLA</sequence>
<keyword evidence="6" id="KW-0804">Transcription</keyword>
<dbReference type="Pfam" id="PF22995">
    <property type="entry name" value="C2CH-3rd_BIRD-IDD"/>
    <property type="match status" value="1"/>
</dbReference>
<evidence type="ECO:0000313" key="11">
    <source>
        <dbReference type="Proteomes" id="UP001341840"/>
    </source>
</evidence>
<dbReference type="PANTHER" id="PTHR10593">
    <property type="entry name" value="SERINE/THREONINE-PROTEIN KINASE RIO"/>
    <property type="match status" value="1"/>
</dbReference>
<dbReference type="InterPro" id="IPR055185">
    <property type="entry name" value="C2CH-4th_BIRD-IDD"/>
</dbReference>
<comment type="caution">
    <text evidence="10">The sequence shown here is derived from an EMBL/GenBank/DDBJ whole genome shotgun (WGS) entry which is preliminary data.</text>
</comment>
<keyword evidence="4" id="KW-0862">Zinc</keyword>
<keyword evidence="11" id="KW-1185">Reference proteome</keyword>
<dbReference type="EMBL" id="JASCZI010061711">
    <property type="protein sequence ID" value="MED6139345.1"/>
    <property type="molecule type" value="Genomic_DNA"/>
</dbReference>
<dbReference type="Pfam" id="PF22996">
    <property type="entry name" value="C2H2-2nd_BIRD-IDD"/>
    <property type="match status" value="1"/>
</dbReference>
<accession>A0ABU6SSW0</accession>
<gene>
    <name evidence="10" type="ORF">PIB30_082988</name>
</gene>
<name>A0ABU6SSW0_9FABA</name>
<feature type="domain" description="C2H2-type" evidence="9">
    <location>
        <begin position="115"/>
        <end position="137"/>
    </location>
</feature>
<dbReference type="PANTHER" id="PTHR10593:SF234">
    <property type="entry name" value="C2H2-TYPE DOMAIN-CONTAINING PROTEIN"/>
    <property type="match status" value="1"/>
</dbReference>
<dbReference type="InterPro" id="IPR055187">
    <property type="entry name" value="C2CH-3rd_BIRD-IDD"/>
</dbReference>